<reference evidence="1 2" key="1">
    <citation type="submission" date="2019-01" db="EMBL/GenBank/DDBJ databases">
        <title>Fusobacterium necrophorum Isolated From the Uterus of Dairy Cows.</title>
        <authorList>
            <person name="Francis A.M."/>
        </authorList>
    </citation>
    <scope>NUCLEOTIDE SEQUENCE [LARGE SCALE GENOMIC DNA]</scope>
    <source>
        <strain evidence="1 2">KG35</strain>
    </source>
</reference>
<dbReference type="RefSeq" id="WP_129491687.1">
    <property type="nucleotide sequence ID" value="NZ_SBAP01000032.1"/>
</dbReference>
<dbReference type="EMBL" id="SBAP01000032">
    <property type="protein sequence ID" value="RXZ68422.1"/>
    <property type="molecule type" value="Genomic_DNA"/>
</dbReference>
<proteinExistence type="predicted"/>
<evidence type="ECO:0000313" key="1">
    <source>
        <dbReference type="EMBL" id="RXZ68422.1"/>
    </source>
</evidence>
<protein>
    <submittedName>
        <fullName evidence="1">Uncharacterized protein</fullName>
    </submittedName>
</protein>
<accession>A0A4Q2KX46</accession>
<comment type="caution">
    <text evidence="1">The sequence shown here is derived from an EMBL/GenBank/DDBJ whole genome shotgun (WGS) entry which is preliminary data.</text>
</comment>
<dbReference type="Proteomes" id="UP000289216">
    <property type="component" value="Unassembled WGS sequence"/>
</dbReference>
<gene>
    <name evidence="1" type="ORF">EPT53_09865</name>
</gene>
<sequence length="115" mass="14056">MSRILELEEKRKKIQDLINQEKKNQKRRNNKRVTDFLNKIHSLEKEEPCFVETDFLDEQNFPYLVGIIMETKNFSLEEEKKYRKIGEKVIMKLYPRKIHEKEKKQEEEVETKNGK</sequence>
<name>A0A4Q2KX46_9FUSO</name>
<evidence type="ECO:0000313" key="2">
    <source>
        <dbReference type="Proteomes" id="UP000289216"/>
    </source>
</evidence>
<organism evidence="1 2">
    <name type="scientific">Fusobacterium necrophorum</name>
    <dbReference type="NCBI Taxonomy" id="859"/>
    <lineage>
        <taxon>Bacteria</taxon>
        <taxon>Fusobacteriati</taxon>
        <taxon>Fusobacteriota</taxon>
        <taxon>Fusobacteriia</taxon>
        <taxon>Fusobacteriales</taxon>
        <taxon>Fusobacteriaceae</taxon>
        <taxon>Fusobacterium</taxon>
    </lineage>
</organism>
<dbReference type="AlphaFoldDB" id="A0A4Q2KX46"/>